<dbReference type="RefSeq" id="WP_119930742.1">
    <property type="nucleotide sequence ID" value="NZ_QZEY01000020.1"/>
</dbReference>
<feature type="transmembrane region" description="Helical" evidence="1">
    <location>
        <begin position="20"/>
        <end position="39"/>
    </location>
</feature>
<name>A0A3A4A9P5_9ACTN</name>
<accession>A0A3A4A9P5</accession>
<comment type="caution">
    <text evidence="2">The sequence shown here is derived from an EMBL/GenBank/DDBJ whole genome shotgun (WGS) entry which is preliminary data.</text>
</comment>
<sequence length="130" mass="13227">MTTTTTTPAAGRRLPGLLRLAITLQTVAVFAQAITAGLLLTSPAGGAAHSAGSYTLFSVTLAHLVIAVLAWRPGGGPVRPVLHAAGFFGLTLAQVALGLAHVKSVHVPLGVALFGLSLLHLVTVSPRRNP</sequence>
<dbReference type="OrthoDB" id="3697516at2"/>
<keyword evidence="1" id="KW-1133">Transmembrane helix</keyword>
<evidence type="ECO:0000256" key="1">
    <source>
        <dbReference type="SAM" id="Phobius"/>
    </source>
</evidence>
<keyword evidence="1" id="KW-0472">Membrane</keyword>
<feature type="transmembrane region" description="Helical" evidence="1">
    <location>
        <begin position="81"/>
        <end position="99"/>
    </location>
</feature>
<feature type="transmembrane region" description="Helical" evidence="1">
    <location>
        <begin position="105"/>
        <end position="124"/>
    </location>
</feature>
<reference evidence="2 3" key="1">
    <citation type="submission" date="2018-09" db="EMBL/GenBank/DDBJ databases">
        <title>YIM 75507 draft genome.</title>
        <authorList>
            <person name="Tang S."/>
            <person name="Feng Y."/>
        </authorList>
    </citation>
    <scope>NUCLEOTIDE SEQUENCE [LARGE SCALE GENOMIC DNA]</scope>
    <source>
        <strain evidence="2 3">YIM 75507</strain>
    </source>
</reference>
<dbReference type="AlphaFoldDB" id="A0A3A4A9P5"/>
<dbReference type="EMBL" id="QZEY01000020">
    <property type="protein sequence ID" value="RJL23044.1"/>
    <property type="molecule type" value="Genomic_DNA"/>
</dbReference>
<keyword evidence="1" id="KW-0812">Transmembrane</keyword>
<evidence type="ECO:0000313" key="2">
    <source>
        <dbReference type="EMBL" id="RJL23044.1"/>
    </source>
</evidence>
<keyword evidence="3" id="KW-1185">Reference proteome</keyword>
<evidence type="ECO:0000313" key="3">
    <source>
        <dbReference type="Proteomes" id="UP000265768"/>
    </source>
</evidence>
<gene>
    <name evidence="2" type="ORF">D5H75_34290</name>
</gene>
<dbReference type="Proteomes" id="UP000265768">
    <property type="component" value="Unassembled WGS sequence"/>
</dbReference>
<evidence type="ECO:0008006" key="4">
    <source>
        <dbReference type="Google" id="ProtNLM"/>
    </source>
</evidence>
<organism evidence="2 3">
    <name type="scientific">Bailinhaonella thermotolerans</name>
    <dbReference type="NCBI Taxonomy" id="1070861"/>
    <lineage>
        <taxon>Bacteria</taxon>
        <taxon>Bacillati</taxon>
        <taxon>Actinomycetota</taxon>
        <taxon>Actinomycetes</taxon>
        <taxon>Streptosporangiales</taxon>
        <taxon>Streptosporangiaceae</taxon>
        <taxon>Bailinhaonella</taxon>
    </lineage>
</organism>
<protein>
    <recommendedName>
        <fullName evidence="4">Integral membrane protein</fullName>
    </recommendedName>
</protein>
<proteinExistence type="predicted"/>
<feature type="transmembrane region" description="Helical" evidence="1">
    <location>
        <begin position="51"/>
        <end position="69"/>
    </location>
</feature>